<protein>
    <submittedName>
        <fullName evidence="1">DNA-binding protein</fullName>
    </submittedName>
</protein>
<dbReference type="Proteomes" id="UP001059663">
    <property type="component" value="Chromosome"/>
</dbReference>
<evidence type="ECO:0000313" key="2">
    <source>
        <dbReference type="Proteomes" id="UP001059663"/>
    </source>
</evidence>
<gene>
    <name evidence="1" type="ORF">LP422_15380</name>
</gene>
<reference evidence="1" key="1">
    <citation type="submission" date="2021-11" db="EMBL/GenBank/DDBJ databases">
        <title>Study of the species diversity of bacterial strains isolated from a unique natural object - Shulgan-Tash cave (Bashkiria).</title>
        <authorList>
            <person name="Sazanova A.L."/>
            <person name="Chirak E.R."/>
            <person name="Safronova V.I."/>
        </authorList>
    </citation>
    <scope>NUCLEOTIDE SEQUENCE</scope>
    <source>
        <strain evidence="1">P1</strain>
    </source>
</reference>
<accession>A0AC61U8J7</accession>
<evidence type="ECO:0000313" key="1">
    <source>
        <dbReference type="EMBL" id="UUZ46376.1"/>
    </source>
</evidence>
<organism evidence="1 2">
    <name type="scientific">Janibacter limosus</name>
    <dbReference type="NCBI Taxonomy" id="53458"/>
    <lineage>
        <taxon>Bacteria</taxon>
        <taxon>Bacillati</taxon>
        <taxon>Actinomycetota</taxon>
        <taxon>Actinomycetes</taxon>
        <taxon>Micrococcales</taxon>
        <taxon>Intrasporangiaceae</taxon>
        <taxon>Janibacter</taxon>
    </lineage>
</organism>
<keyword evidence="1" id="KW-0238">DNA-binding</keyword>
<sequence>MVALGLTQGRLAQTLGLSAPMLSQLMSGRRIKIGNPAVVHRLYALLELADEAPGLAAEDLVARIEAVHEAQGTYATTRATSDTEESAPAGLREVADSAGLRAAADLLRADHPGLSALLSKAAEGARG</sequence>
<dbReference type="EMBL" id="CP087977">
    <property type="protein sequence ID" value="UUZ46376.1"/>
    <property type="molecule type" value="Genomic_DNA"/>
</dbReference>
<proteinExistence type="predicted"/>
<name>A0AC61U8J7_9MICO</name>